<evidence type="ECO:0000313" key="6">
    <source>
        <dbReference type="Proteomes" id="UP000251341"/>
    </source>
</evidence>
<gene>
    <name evidence="5" type="ORF">B9Z44_11005</name>
</gene>
<dbReference type="InterPro" id="IPR012312">
    <property type="entry name" value="Hemerythrin-like"/>
</dbReference>
<evidence type="ECO:0000259" key="4">
    <source>
        <dbReference type="Pfam" id="PF01814"/>
    </source>
</evidence>
<organism evidence="5 6">
    <name type="scientific">Limnohabitans curvus</name>
    <dbReference type="NCBI Taxonomy" id="323423"/>
    <lineage>
        <taxon>Bacteria</taxon>
        <taxon>Pseudomonadati</taxon>
        <taxon>Pseudomonadota</taxon>
        <taxon>Betaproteobacteria</taxon>
        <taxon>Burkholderiales</taxon>
        <taxon>Comamonadaceae</taxon>
        <taxon>Limnohabitans</taxon>
    </lineage>
</organism>
<accession>A0A315EVT0</accession>
<reference evidence="5 6" key="1">
    <citation type="submission" date="2017-04" db="EMBL/GenBank/DDBJ databases">
        <title>Unexpected and diverse lifestyles within the genus Limnohabitans.</title>
        <authorList>
            <person name="Kasalicky V."/>
            <person name="Mehrshad M."/>
            <person name="Andrei S.-A."/>
            <person name="Salcher M."/>
            <person name="Kratochvilova H."/>
            <person name="Simek K."/>
            <person name="Ghai R."/>
        </authorList>
    </citation>
    <scope>NUCLEOTIDE SEQUENCE [LARGE SCALE GENOMIC DNA]</scope>
    <source>
        <strain evidence="5 6">MWH-C5</strain>
    </source>
</reference>
<comment type="caution">
    <text evidence="5">The sequence shown here is derived from an EMBL/GenBank/DDBJ whole genome shotgun (WGS) entry which is preliminary data.</text>
</comment>
<dbReference type="InterPro" id="IPR050669">
    <property type="entry name" value="Hemerythrin"/>
</dbReference>
<keyword evidence="6" id="KW-1185">Reference proteome</keyword>
<dbReference type="GO" id="GO:0046872">
    <property type="term" value="F:metal ion binding"/>
    <property type="evidence" value="ECO:0007669"/>
    <property type="project" value="UniProtKB-KW"/>
</dbReference>
<dbReference type="Gene3D" id="1.20.120.50">
    <property type="entry name" value="Hemerythrin-like"/>
    <property type="match status" value="1"/>
</dbReference>
<dbReference type="AlphaFoldDB" id="A0A315EVT0"/>
<evidence type="ECO:0000256" key="3">
    <source>
        <dbReference type="ARBA" id="ARBA00023004"/>
    </source>
</evidence>
<dbReference type="InterPro" id="IPR035938">
    <property type="entry name" value="Hemerythrin-like_sf"/>
</dbReference>
<dbReference type="PANTHER" id="PTHR37164">
    <property type="entry name" value="BACTERIOHEMERYTHRIN"/>
    <property type="match status" value="1"/>
</dbReference>
<comment type="similarity">
    <text evidence="1">Belongs to the hemerythrin family.</text>
</comment>
<sequence>MSDTLTATLPIREVTLAWSDALSLELDFMDDTHREFVDLLAATELADDDTLAERFAALIEHTEEHFGGEDKWMKDTKFSSSNCHTMQHNVVLEVMREGLRRGREKGDMAVMRQMAHELGIWFPQHAQTMDAALALHLRRVGYDAETGIVTAPEALPEDEIHGSGSCGDGGCA</sequence>
<dbReference type="PANTHER" id="PTHR37164:SF1">
    <property type="entry name" value="BACTERIOHEMERYTHRIN"/>
    <property type="match status" value="1"/>
</dbReference>
<dbReference type="Proteomes" id="UP000251341">
    <property type="component" value="Unassembled WGS sequence"/>
</dbReference>
<name>A0A315EVT0_9BURK</name>
<proteinExistence type="inferred from homology"/>
<evidence type="ECO:0000313" key="5">
    <source>
        <dbReference type="EMBL" id="PUE60054.1"/>
    </source>
</evidence>
<dbReference type="SUPFAM" id="SSF47188">
    <property type="entry name" value="Hemerythrin-like"/>
    <property type="match status" value="1"/>
</dbReference>
<dbReference type="RefSeq" id="WP_108402462.1">
    <property type="nucleotide sequence ID" value="NZ_NESP01000001.1"/>
</dbReference>
<protein>
    <submittedName>
        <fullName evidence="5">Hemerythrin</fullName>
    </submittedName>
</protein>
<feature type="domain" description="Hemerythrin-like" evidence="4">
    <location>
        <begin position="26"/>
        <end position="132"/>
    </location>
</feature>
<keyword evidence="3" id="KW-0408">Iron</keyword>
<dbReference type="InterPro" id="IPR012827">
    <property type="entry name" value="Hemerythrin_metal-bd"/>
</dbReference>
<dbReference type="EMBL" id="NESP01000001">
    <property type="protein sequence ID" value="PUE60054.1"/>
    <property type="molecule type" value="Genomic_DNA"/>
</dbReference>
<dbReference type="NCBIfam" id="TIGR02481">
    <property type="entry name" value="hemeryth_dom"/>
    <property type="match status" value="1"/>
</dbReference>
<keyword evidence="2" id="KW-0479">Metal-binding</keyword>
<evidence type="ECO:0000256" key="1">
    <source>
        <dbReference type="ARBA" id="ARBA00010587"/>
    </source>
</evidence>
<dbReference type="Pfam" id="PF01814">
    <property type="entry name" value="Hemerythrin"/>
    <property type="match status" value="1"/>
</dbReference>
<dbReference type="CDD" id="cd12107">
    <property type="entry name" value="Hemerythrin"/>
    <property type="match status" value="1"/>
</dbReference>
<evidence type="ECO:0000256" key="2">
    <source>
        <dbReference type="ARBA" id="ARBA00022723"/>
    </source>
</evidence>